<dbReference type="AlphaFoldDB" id="D0BNU8"/>
<dbReference type="CDD" id="cd01043">
    <property type="entry name" value="DPS"/>
    <property type="match status" value="1"/>
</dbReference>
<evidence type="ECO:0000313" key="5">
    <source>
        <dbReference type="Proteomes" id="UP000002939"/>
    </source>
</evidence>
<dbReference type="InterPro" id="IPR008331">
    <property type="entry name" value="Ferritin_DPS_dom"/>
</dbReference>
<dbReference type="eggNOG" id="COG0783">
    <property type="taxonomic scope" value="Bacteria"/>
</dbReference>
<evidence type="ECO:0000313" key="4">
    <source>
        <dbReference type="EMBL" id="EEW92333.1"/>
    </source>
</evidence>
<comment type="similarity">
    <text evidence="1 2">Belongs to the Dps family.</text>
</comment>
<evidence type="ECO:0000256" key="1">
    <source>
        <dbReference type="ARBA" id="ARBA00009497"/>
    </source>
</evidence>
<dbReference type="InterPro" id="IPR002177">
    <property type="entry name" value="DPS_DNA-bd"/>
</dbReference>
<dbReference type="HOGENOM" id="CLU_098183_4_0_9"/>
<gene>
    <name evidence="4" type="ORF">HMPREF0446_01633</name>
</gene>
<name>D0BNU8_9LACT</name>
<dbReference type="Gene3D" id="1.20.1260.10">
    <property type="match status" value="1"/>
</dbReference>
<proteinExistence type="inferred from homology"/>
<dbReference type="STRING" id="626369.HMPREF0446_01633"/>
<keyword evidence="5" id="KW-1185">Reference proteome</keyword>
<dbReference type="GO" id="GO:0016722">
    <property type="term" value="F:oxidoreductase activity, acting on metal ions"/>
    <property type="evidence" value="ECO:0007669"/>
    <property type="project" value="InterPro"/>
</dbReference>
<reference evidence="4" key="2">
    <citation type="submission" date="2011-10" db="EMBL/GenBank/DDBJ databases">
        <title>The Genome Sequence of Granulicatella elegans ATCC 700633.</title>
        <authorList>
            <consortium name="The Broad Institute Genome Sequencing Platform"/>
            <consortium name="The Broad Institute Genome Sequencing Center for Infectious Disease"/>
            <person name="Earl A."/>
            <person name="Ward D."/>
            <person name="Feldgarden M."/>
            <person name="Gevers D."/>
            <person name="Sibley C.D."/>
            <person name="Field T.R."/>
            <person name="Grinwis M."/>
            <person name="Eshaghurshan C.S."/>
            <person name="Surette M.G."/>
            <person name="Young S.K."/>
            <person name="Zeng Q."/>
            <person name="Gargeya S."/>
            <person name="Fitzgerald M."/>
            <person name="Haas B."/>
            <person name="Abouelleil A."/>
            <person name="Alvarado L."/>
            <person name="Arachchi H.M."/>
            <person name="Berlin A."/>
            <person name="Brown A."/>
            <person name="Chapman S.B."/>
            <person name="Chen Z."/>
            <person name="Dunbar C."/>
            <person name="Freedman E."/>
            <person name="Gearin G."/>
            <person name="Goldberg J."/>
            <person name="Griggs A."/>
            <person name="Gujja S."/>
            <person name="Heiman D."/>
            <person name="Howarth C."/>
            <person name="Larson L."/>
            <person name="Lui A."/>
            <person name="MacDonald P.J.P."/>
            <person name="Montmayeur A."/>
            <person name="Murphy C."/>
            <person name="Neiman D."/>
            <person name="Pearson M."/>
            <person name="Priest M."/>
            <person name="Roberts A."/>
            <person name="Saif S."/>
            <person name="Shea T."/>
            <person name="Shenoy N."/>
            <person name="Sisk P."/>
            <person name="Stolte C."/>
            <person name="Sykes S."/>
            <person name="Wortman J."/>
            <person name="Nusbaum C."/>
            <person name="Birren B."/>
        </authorList>
    </citation>
    <scope>NUCLEOTIDE SEQUENCE [LARGE SCALE GENOMIC DNA]</scope>
    <source>
        <strain evidence="4">ATCC 700633</strain>
    </source>
</reference>
<dbReference type="InterPro" id="IPR012347">
    <property type="entry name" value="Ferritin-like"/>
</dbReference>
<evidence type="ECO:0000256" key="2">
    <source>
        <dbReference type="RuleBase" id="RU003875"/>
    </source>
</evidence>
<evidence type="ECO:0000259" key="3">
    <source>
        <dbReference type="Pfam" id="PF00210"/>
    </source>
</evidence>
<comment type="caution">
    <text evidence="4">The sequence shown here is derived from an EMBL/GenBank/DDBJ whole genome shotgun (WGS) entry which is preliminary data.</text>
</comment>
<dbReference type="GO" id="GO:0008199">
    <property type="term" value="F:ferric iron binding"/>
    <property type="evidence" value="ECO:0007669"/>
    <property type="project" value="InterPro"/>
</dbReference>
<dbReference type="PANTHER" id="PTHR42932">
    <property type="entry name" value="GENERAL STRESS PROTEIN 20U"/>
    <property type="match status" value="1"/>
</dbReference>
<reference evidence="4" key="1">
    <citation type="submission" date="2009-09" db="EMBL/GenBank/DDBJ databases">
        <authorList>
            <consortium name="The Broad Institute Genome Sequencing Platform"/>
            <person name="Ward D."/>
            <person name="Feldgarden M."/>
            <person name="Earl A."/>
            <person name="Young S.K."/>
            <person name="Zeng Q."/>
            <person name="Koehrsen M."/>
            <person name="Alvarado L."/>
            <person name="Berlin A."/>
            <person name="Bochicchio J."/>
            <person name="Borenstein D."/>
            <person name="Chapman S.B."/>
            <person name="Chen Z."/>
            <person name="Engels R."/>
            <person name="Freedman E."/>
            <person name="Gellesch M."/>
            <person name="Goldberg J."/>
            <person name="Griggs A."/>
            <person name="Gujja S."/>
            <person name="Heilman E."/>
            <person name="Heiman D."/>
            <person name="Hepburn T."/>
            <person name="Howarth C."/>
            <person name="Jen D."/>
            <person name="Larson L."/>
            <person name="Lewis B."/>
            <person name="Mehta T."/>
            <person name="Park D."/>
            <person name="Pearson M."/>
            <person name="Roberts A."/>
            <person name="Saif S."/>
            <person name="Shea T."/>
            <person name="Shenoy N."/>
            <person name="Sisk P."/>
            <person name="Stolte C."/>
            <person name="Sykes S."/>
            <person name="Thomson T."/>
            <person name="Walk T."/>
            <person name="White J."/>
            <person name="Yandava C."/>
            <person name="Sibley C.D."/>
            <person name="Field T.R."/>
            <person name="Grinwis M."/>
            <person name="Eshaghurshan C.S."/>
            <person name="Surette M.G."/>
            <person name="Haas B."/>
            <person name="Nusbaum C."/>
            <person name="Birren B."/>
        </authorList>
    </citation>
    <scope>NUCLEOTIDE SEQUENCE [LARGE SCALE GENOMIC DNA]</scope>
    <source>
        <strain evidence="4">ATCC 700633</strain>
    </source>
</reference>
<protein>
    <recommendedName>
        <fullName evidence="3">Ferritin/DPS domain-containing protein</fullName>
    </recommendedName>
</protein>
<dbReference type="InterPro" id="IPR023188">
    <property type="entry name" value="DPS_DNA-bd_CS"/>
</dbReference>
<dbReference type="EMBL" id="ACRF02000018">
    <property type="protein sequence ID" value="EEW92333.1"/>
    <property type="molecule type" value="Genomic_DNA"/>
</dbReference>
<dbReference type="PRINTS" id="PR01346">
    <property type="entry name" value="HELNAPAPROT"/>
</dbReference>
<organism evidence="4 5">
    <name type="scientific">Granulicatella elegans ATCC 700633</name>
    <dbReference type="NCBI Taxonomy" id="626369"/>
    <lineage>
        <taxon>Bacteria</taxon>
        <taxon>Bacillati</taxon>
        <taxon>Bacillota</taxon>
        <taxon>Bacilli</taxon>
        <taxon>Lactobacillales</taxon>
        <taxon>Carnobacteriaceae</taxon>
        <taxon>Granulicatella</taxon>
    </lineage>
</organism>
<dbReference type="OrthoDB" id="9797023at2"/>
<dbReference type="PIRSF" id="PIRSF005900">
    <property type="entry name" value="Dps"/>
    <property type="match status" value="1"/>
</dbReference>
<sequence length="153" mass="17417">MSKEKTKLVLNQLVADLSQQAAIIHQAHWYMRGRGFLTLHPAMDKLMDEINEQLDEVSERLITIGGAPYSTLREFADNTKIQDIPASYERSIDEWVRHLLVGYEYLRGLYQEGLEAAGEEGDDVSQDICIGFKGDIEKLIWMLRAHLNEAPGI</sequence>
<accession>D0BNU8</accession>
<dbReference type="Proteomes" id="UP000002939">
    <property type="component" value="Unassembled WGS sequence"/>
</dbReference>
<dbReference type="PROSITE" id="PS00818">
    <property type="entry name" value="DPS_1"/>
    <property type="match status" value="1"/>
</dbReference>
<dbReference type="InterPro" id="IPR009078">
    <property type="entry name" value="Ferritin-like_SF"/>
</dbReference>
<dbReference type="SUPFAM" id="SSF47240">
    <property type="entry name" value="Ferritin-like"/>
    <property type="match status" value="1"/>
</dbReference>
<dbReference type="PANTHER" id="PTHR42932:SF1">
    <property type="entry name" value="GENERAL STRESS PROTEIN 20U"/>
    <property type="match status" value="1"/>
</dbReference>
<dbReference type="RefSeq" id="WP_006703909.1">
    <property type="nucleotide sequence ID" value="NZ_KI391971.1"/>
</dbReference>
<dbReference type="Pfam" id="PF00210">
    <property type="entry name" value="Ferritin"/>
    <property type="match status" value="1"/>
</dbReference>
<feature type="domain" description="Ferritin/DPS" evidence="3">
    <location>
        <begin position="10"/>
        <end position="150"/>
    </location>
</feature>